<accession>A1ZHN7</accession>
<organism evidence="1 2">
    <name type="scientific">Microscilla marina ATCC 23134</name>
    <dbReference type="NCBI Taxonomy" id="313606"/>
    <lineage>
        <taxon>Bacteria</taxon>
        <taxon>Pseudomonadati</taxon>
        <taxon>Bacteroidota</taxon>
        <taxon>Cytophagia</taxon>
        <taxon>Cytophagales</taxon>
        <taxon>Microscillaceae</taxon>
        <taxon>Microscilla</taxon>
    </lineage>
</organism>
<gene>
    <name evidence="1" type="ORF">M23134_05377</name>
</gene>
<dbReference type="EMBL" id="AAWS01000008">
    <property type="protein sequence ID" value="EAY30044.1"/>
    <property type="molecule type" value="Genomic_DNA"/>
</dbReference>
<dbReference type="AlphaFoldDB" id="A1ZHN7"/>
<sequence length="177" mass="20352">MGSWQKVIVKDKKGNRIVKFIWNEQQVLIQTPEKLWQSKDSIALIERPTKIYQTPANTPLIETNVKGLDILAKTISPPFSQWRLRFVGDTMQVFKANQHPPAYWVVQYKLNKYRVYQAGNEVGKTKITNGIVDVDGVGIDLKIPTPTNSYAYTLLMMYQIPKIIRCSLMAELLLKQL</sequence>
<comment type="caution">
    <text evidence="1">The sequence shown here is derived from an EMBL/GenBank/DDBJ whole genome shotgun (WGS) entry which is preliminary data.</text>
</comment>
<evidence type="ECO:0000313" key="1">
    <source>
        <dbReference type="EMBL" id="EAY30044.1"/>
    </source>
</evidence>
<evidence type="ECO:0000313" key="2">
    <source>
        <dbReference type="Proteomes" id="UP000004095"/>
    </source>
</evidence>
<reference evidence="1 2" key="1">
    <citation type="submission" date="2007-01" db="EMBL/GenBank/DDBJ databases">
        <authorList>
            <person name="Haygood M."/>
            <person name="Podell S."/>
            <person name="Anderson C."/>
            <person name="Hopkinson B."/>
            <person name="Roe K."/>
            <person name="Barbeau K."/>
            <person name="Gaasterland T."/>
            <person name="Ferriera S."/>
            <person name="Johnson J."/>
            <person name="Kravitz S."/>
            <person name="Beeson K."/>
            <person name="Sutton G."/>
            <person name="Rogers Y.-H."/>
            <person name="Friedman R."/>
            <person name="Frazier M."/>
            <person name="Venter J.C."/>
        </authorList>
    </citation>
    <scope>NUCLEOTIDE SEQUENCE [LARGE SCALE GENOMIC DNA]</scope>
    <source>
        <strain evidence="1 2">ATCC 23134</strain>
    </source>
</reference>
<keyword evidence="2" id="KW-1185">Reference proteome</keyword>
<protein>
    <submittedName>
        <fullName evidence="1">Toxin protein, putative</fullName>
    </submittedName>
</protein>
<dbReference type="Proteomes" id="UP000004095">
    <property type="component" value="Unassembled WGS sequence"/>
</dbReference>
<proteinExistence type="predicted"/>
<name>A1ZHN7_MICM2</name>